<organism evidence="4 5">
    <name type="scientific">Nocardioides immobilis</name>
    <dbReference type="NCBI Taxonomy" id="2049295"/>
    <lineage>
        <taxon>Bacteria</taxon>
        <taxon>Bacillati</taxon>
        <taxon>Actinomycetota</taxon>
        <taxon>Actinomycetes</taxon>
        <taxon>Propionibacteriales</taxon>
        <taxon>Nocardioidaceae</taxon>
        <taxon>Nocardioides</taxon>
    </lineage>
</organism>
<dbReference type="InterPro" id="IPR036291">
    <property type="entry name" value="NAD(P)-bd_dom_sf"/>
</dbReference>
<evidence type="ECO:0000313" key="5">
    <source>
        <dbReference type="Proteomes" id="UP000283644"/>
    </source>
</evidence>
<evidence type="ECO:0000256" key="2">
    <source>
        <dbReference type="ARBA" id="ARBA00023002"/>
    </source>
</evidence>
<keyword evidence="2" id="KW-0560">Oxidoreductase</keyword>
<dbReference type="PRINTS" id="PR00080">
    <property type="entry name" value="SDRFAMILY"/>
</dbReference>
<comment type="similarity">
    <text evidence="1 3">Belongs to the short-chain dehydrogenases/reductases (SDR) family.</text>
</comment>
<evidence type="ECO:0000256" key="3">
    <source>
        <dbReference type="RuleBase" id="RU000363"/>
    </source>
</evidence>
<accession>A0A417Y7Q9</accession>
<dbReference type="CDD" id="cd05233">
    <property type="entry name" value="SDR_c"/>
    <property type="match status" value="1"/>
</dbReference>
<dbReference type="PANTHER" id="PTHR44196">
    <property type="entry name" value="DEHYDROGENASE/REDUCTASE SDR FAMILY MEMBER 7B"/>
    <property type="match status" value="1"/>
</dbReference>
<dbReference type="SUPFAM" id="SSF51735">
    <property type="entry name" value="NAD(P)-binding Rossmann-fold domains"/>
    <property type="match status" value="2"/>
</dbReference>
<dbReference type="PRINTS" id="PR00081">
    <property type="entry name" value="GDHRDH"/>
</dbReference>
<dbReference type="Pfam" id="PF00106">
    <property type="entry name" value="adh_short"/>
    <property type="match status" value="1"/>
</dbReference>
<dbReference type="GO" id="GO:0016491">
    <property type="term" value="F:oxidoreductase activity"/>
    <property type="evidence" value="ECO:0007669"/>
    <property type="project" value="UniProtKB-KW"/>
</dbReference>
<name>A0A417Y7Q9_9ACTN</name>
<dbReference type="OrthoDB" id="9775296at2"/>
<dbReference type="Proteomes" id="UP000283644">
    <property type="component" value="Unassembled WGS sequence"/>
</dbReference>
<evidence type="ECO:0000313" key="4">
    <source>
        <dbReference type="EMBL" id="RHW28788.1"/>
    </source>
</evidence>
<sequence>MGVTLGTHLTRVNRPRRVSTNEWRKTVADPQVCVVVGGASGIGAATAAVLAAAGHRVVVADLDADGVTTAIVTGGGSGIGAALVRALVAEGAYVVCADLDLDAASSVAAAAVGPGTAVARRVDVTSAAEVRAAVDDVVADHGRIDLMFNNAGISLLGDTEDLTLDQWNAIIDVNLRGVVHGVHAVYPQMIAQGGGHIVNTASMGGLMAAGLLTSYVMTKHAVVGLSLALRTEAASRHVGVTVVCPAAVDTPILDKGELGPVRGRDYFLKGQGIKRPVDPDHLARKVLAAVAANRAMVVEPVQARIAWRLGRLSPAFILRSGTRFVEKQRARAGANAPR</sequence>
<dbReference type="GO" id="GO:0016020">
    <property type="term" value="C:membrane"/>
    <property type="evidence" value="ECO:0007669"/>
    <property type="project" value="TreeGrafter"/>
</dbReference>
<dbReference type="Gene3D" id="3.40.50.720">
    <property type="entry name" value="NAD(P)-binding Rossmann-like Domain"/>
    <property type="match status" value="2"/>
</dbReference>
<protein>
    <submittedName>
        <fullName evidence="4">SDR family oxidoreductase</fullName>
    </submittedName>
</protein>
<dbReference type="InterPro" id="IPR020904">
    <property type="entry name" value="Sc_DH/Rdtase_CS"/>
</dbReference>
<dbReference type="PANTHER" id="PTHR44196:SF1">
    <property type="entry name" value="DEHYDROGENASE_REDUCTASE SDR FAMILY MEMBER 7B"/>
    <property type="match status" value="1"/>
</dbReference>
<evidence type="ECO:0000256" key="1">
    <source>
        <dbReference type="ARBA" id="ARBA00006484"/>
    </source>
</evidence>
<reference evidence="4 5" key="1">
    <citation type="submission" date="2018-09" db="EMBL/GenBank/DDBJ databases">
        <title>Genome sequencing of Nocardioides immobilis CCTCC AB 2017083 for comparison to Nocardioides silvaticus.</title>
        <authorList>
            <person name="Li C."/>
            <person name="Wang G."/>
        </authorList>
    </citation>
    <scope>NUCLEOTIDE SEQUENCE [LARGE SCALE GENOMIC DNA]</scope>
    <source>
        <strain evidence="4 5">CCTCC AB 2017083</strain>
    </source>
</reference>
<dbReference type="FunFam" id="3.40.50.720:FF:000084">
    <property type="entry name" value="Short-chain dehydrogenase reductase"/>
    <property type="match status" value="1"/>
</dbReference>
<dbReference type="PROSITE" id="PS00061">
    <property type="entry name" value="ADH_SHORT"/>
    <property type="match status" value="1"/>
</dbReference>
<comment type="caution">
    <text evidence="4">The sequence shown here is derived from an EMBL/GenBank/DDBJ whole genome shotgun (WGS) entry which is preliminary data.</text>
</comment>
<proteinExistence type="inferred from homology"/>
<dbReference type="AlphaFoldDB" id="A0A417Y7Q9"/>
<dbReference type="InterPro" id="IPR002347">
    <property type="entry name" value="SDR_fam"/>
</dbReference>
<gene>
    <name evidence="4" type="ORF">D0Z08_02775</name>
</gene>
<dbReference type="EMBL" id="QXGH01000009">
    <property type="protein sequence ID" value="RHW28788.1"/>
    <property type="molecule type" value="Genomic_DNA"/>
</dbReference>
<keyword evidence="5" id="KW-1185">Reference proteome</keyword>